<feature type="transmembrane region" description="Helical" evidence="7">
    <location>
        <begin position="373"/>
        <end position="391"/>
    </location>
</feature>
<evidence type="ECO:0000256" key="7">
    <source>
        <dbReference type="SAM" id="Phobius"/>
    </source>
</evidence>
<dbReference type="SUPFAM" id="SSF53448">
    <property type="entry name" value="Nucleotide-diphospho-sugar transferases"/>
    <property type="match status" value="1"/>
</dbReference>
<dbReference type="GO" id="GO:0016757">
    <property type="term" value="F:glycosyltransferase activity"/>
    <property type="evidence" value="ECO:0007669"/>
    <property type="project" value="TreeGrafter"/>
</dbReference>
<organism evidence="9">
    <name type="scientific">Ostreococcus mediterraneus</name>
    <dbReference type="NCBI Taxonomy" id="1486918"/>
    <lineage>
        <taxon>Eukaryota</taxon>
        <taxon>Viridiplantae</taxon>
        <taxon>Chlorophyta</taxon>
        <taxon>Mamiellophyceae</taxon>
        <taxon>Mamiellales</taxon>
        <taxon>Bathycoccaceae</taxon>
        <taxon>Ostreococcus</taxon>
    </lineage>
</organism>
<feature type="compositionally biased region" description="Low complexity" evidence="6">
    <location>
        <begin position="781"/>
        <end position="801"/>
    </location>
</feature>
<feature type="region of interest" description="Disordered" evidence="6">
    <location>
        <begin position="615"/>
        <end position="641"/>
    </location>
</feature>
<evidence type="ECO:0000256" key="5">
    <source>
        <dbReference type="ARBA" id="ARBA00023136"/>
    </source>
</evidence>
<dbReference type="EMBL" id="HBEW01000236">
    <property type="protein sequence ID" value="CAD8575462.1"/>
    <property type="molecule type" value="Transcribed_RNA"/>
</dbReference>
<feature type="region of interest" description="Disordered" evidence="6">
    <location>
        <begin position="747"/>
        <end position="822"/>
    </location>
</feature>
<evidence type="ECO:0000256" key="3">
    <source>
        <dbReference type="ARBA" id="ARBA00022692"/>
    </source>
</evidence>
<evidence type="ECO:0000259" key="8">
    <source>
        <dbReference type="Pfam" id="PF13632"/>
    </source>
</evidence>
<evidence type="ECO:0000256" key="6">
    <source>
        <dbReference type="SAM" id="MobiDB-lite"/>
    </source>
</evidence>
<dbReference type="GO" id="GO:0000139">
    <property type="term" value="C:Golgi membrane"/>
    <property type="evidence" value="ECO:0007669"/>
    <property type="project" value="UniProtKB-SubCell"/>
</dbReference>
<evidence type="ECO:0000256" key="2">
    <source>
        <dbReference type="ARBA" id="ARBA00022679"/>
    </source>
</evidence>
<dbReference type="InterPro" id="IPR029044">
    <property type="entry name" value="Nucleotide-diphossugar_trans"/>
</dbReference>
<feature type="transmembrane region" description="Helical" evidence="7">
    <location>
        <begin position="12"/>
        <end position="36"/>
    </location>
</feature>
<dbReference type="AlphaFoldDB" id="A0A7S0KAP4"/>
<keyword evidence="3 7" id="KW-0812">Transmembrane</keyword>
<evidence type="ECO:0000256" key="4">
    <source>
        <dbReference type="ARBA" id="ARBA00022989"/>
    </source>
</evidence>
<evidence type="ECO:0000256" key="1">
    <source>
        <dbReference type="ARBA" id="ARBA00004653"/>
    </source>
</evidence>
<evidence type="ECO:0000313" key="9">
    <source>
        <dbReference type="EMBL" id="CAD8575462.1"/>
    </source>
</evidence>
<protein>
    <recommendedName>
        <fullName evidence="8">Glycosyltransferase 2-like domain-containing protein</fullName>
    </recommendedName>
</protein>
<sequence length="856" mass="93064">MDDAEHAVETGGFYLALALSHIPLYVFLTYSILSALERVIGVKRGRPATTPPARGAPFVCVQVPLFNEPASARRAVDVACLLHWPRDAIEIQILDDSEDGTRTVVDDACAEWRERGVVCNVLRVNKMLRGKARRTKAAALEYGRTRTAADFITVLDADAVPGQDYLEKIIPYFYDERGERRSEIAVVQPSVGFRNAKQNFLTMHQAFKEEAETVVGNRAYVRAFGCVLKAGNGATWSAAALRAVGGWDQSLIALEGYDMSIKTRIAGYRGKTCSDVVVETELPSTLSAYKSQQLRWMWAWAYLAKRHFVSVLFNSFNGISSNISVGFLNGNLARLWFAAALLRPAQWVLFAVWLLVLPELIVEGMWLGNAERVMHGAAFIYIVPILVFLKADTFAVADVERNITSPPTSTGDAVRSMRTTISRITWVVPHAVYSLGMVIVYTIGYARGFLGLTYPDEDSATIYHRTPKVGNVDVEMADIEHEGSCTKFEIRQVVFESLFVLALLRASLELMRWAPTGGSGVGTISFVSLIGFGIVACSTYVAAGSWDDKCGPTNAARYRAAAPEERAGLLKTSTHSNSSSVAAATMSATMAARTALDGTSGSRVYDMSTARGMDFSVGEDEDDENADTFAPLDIPAPATSRDVQKAIRKYKKMRDNDFDMDNYSEYAQSDATSVFSEAQPSHVNFGSYAAPSDDIASDIGSAFDFADHRDDDFASTPTADLDDKDREALERAKRNERETQARAQALRMSHLRVNTAPTADGADGTLAGWNRPPRSPRSRQRSPIAGSDGATGGASSAPTSAENSPRRVHAQHVAPPPPLPVVKTKAVAAEDWIDSPLTPSSSVAVGAPKSAINDTD</sequence>
<dbReference type="Pfam" id="PF13632">
    <property type="entry name" value="Glyco_trans_2_3"/>
    <property type="match status" value="1"/>
</dbReference>
<reference evidence="9" key="1">
    <citation type="submission" date="2021-01" db="EMBL/GenBank/DDBJ databases">
        <authorList>
            <person name="Corre E."/>
            <person name="Pelletier E."/>
            <person name="Niang G."/>
            <person name="Scheremetjew M."/>
            <person name="Finn R."/>
            <person name="Kale V."/>
            <person name="Holt S."/>
            <person name="Cochrane G."/>
            <person name="Meng A."/>
            <person name="Brown T."/>
            <person name="Cohen L."/>
        </authorList>
    </citation>
    <scope>NUCLEOTIDE SEQUENCE</scope>
    <source>
        <strain evidence="9">Clade-D-RCC2572</strain>
    </source>
</reference>
<feature type="transmembrane region" description="Helical" evidence="7">
    <location>
        <begin position="424"/>
        <end position="446"/>
    </location>
</feature>
<keyword evidence="5 7" id="KW-0472">Membrane</keyword>
<feature type="region of interest" description="Disordered" evidence="6">
    <location>
        <begin position="834"/>
        <end position="856"/>
    </location>
</feature>
<accession>A0A7S0KAP4</accession>
<name>A0A7S0KAP4_9CHLO</name>
<dbReference type="PANTHER" id="PTHR32044">
    <property type="entry name" value="GLUCOMANNAN 4-BETA-MANNOSYLTRANSFERASE 9"/>
    <property type="match status" value="1"/>
</dbReference>
<dbReference type="InterPro" id="IPR001173">
    <property type="entry name" value="Glyco_trans_2-like"/>
</dbReference>
<keyword evidence="2" id="KW-0808">Transferase</keyword>
<feature type="compositionally biased region" description="Acidic residues" evidence="6">
    <location>
        <begin position="617"/>
        <end position="626"/>
    </location>
</feature>
<gene>
    <name evidence="9" type="ORF">OMED0929_LOCUS201</name>
</gene>
<keyword evidence="4 7" id="KW-1133">Transmembrane helix</keyword>
<dbReference type="PANTHER" id="PTHR32044:SF80">
    <property type="entry name" value="XYLOGLUCAN GLYCOSYLTRANSFERASE 2-RELATED"/>
    <property type="match status" value="1"/>
</dbReference>
<dbReference type="Gene3D" id="3.90.550.10">
    <property type="entry name" value="Spore Coat Polysaccharide Biosynthesis Protein SpsA, Chain A"/>
    <property type="match status" value="1"/>
</dbReference>
<comment type="subcellular location">
    <subcellularLocation>
        <location evidence="1">Golgi apparatus membrane</location>
        <topology evidence="1">Multi-pass membrane protein</topology>
    </subcellularLocation>
</comment>
<feature type="domain" description="Glycosyltransferase 2-like" evidence="8">
    <location>
        <begin position="151"/>
        <end position="349"/>
    </location>
</feature>
<proteinExistence type="predicted"/>